<geneLocation type="chloroplast" evidence="9"/>
<evidence type="ECO:0000256" key="4">
    <source>
        <dbReference type="ARBA" id="ARBA00023274"/>
    </source>
</evidence>
<dbReference type="Pfam" id="PF00467">
    <property type="entry name" value="KOW"/>
    <property type="match status" value="1"/>
</dbReference>
<dbReference type="Pfam" id="PF17136">
    <property type="entry name" value="ribosomal_L24"/>
    <property type="match status" value="1"/>
</dbReference>
<evidence type="ECO:0000256" key="2">
    <source>
        <dbReference type="ARBA" id="ARBA00010618"/>
    </source>
</evidence>
<keyword evidence="3 6" id="KW-0689">Ribosomal protein</keyword>
<keyword evidence="9" id="KW-0150">Chloroplast</keyword>
<gene>
    <name evidence="6 9" type="primary">rpl24</name>
</gene>
<dbReference type="InterPro" id="IPR003256">
    <property type="entry name" value="Ribosomal_uL24"/>
</dbReference>
<dbReference type="CDD" id="cd06089">
    <property type="entry name" value="KOW_RPL26"/>
    <property type="match status" value="1"/>
</dbReference>
<organism evidence="9">
    <name type="scientific">Herposiphonia versicolor</name>
    <dbReference type="NCBI Taxonomy" id="2007163"/>
    <lineage>
        <taxon>Eukaryota</taxon>
        <taxon>Rhodophyta</taxon>
        <taxon>Florideophyceae</taxon>
        <taxon>Rhodymeniophycidae</taxon>
        <taxon>Ceramiales</taxon>
        <taxon>Rhodomelaceae</taxon>
        <taxon>Herposiphonieae</taxon>
        <taxon>Herposiphonia</taxon>
    </lineage>
</organism>
<dbReference type="HAMAP" id="MF_01326_B">
    <property type="entry name" value="Ribosomal_uL24_B"/>
    <property type="match status" value="1"/>
</dbReference>
<dbReference type="GO" id="GO:1990904">
    <property type="term" value="C:ribonucleoprotein complex"/>
    <property type="evidence" value="ECO:0007669"/>
    <property type="project" value="UniProtKB-KW"/>
</dbReference>
<dbReference type="GO" id="GO:0006412">
    <property type="term" value="P:translation"/>
    <property type="evidence" value="ECO:0007669"/>
    <property type="project" value="UniProtKB-UniRule"/>
</dbReference>
<dbReference type="SMART" id="SM00739">
    <property type="entry name" value="KOW"/>
    <property type="match status" value="1"/>
</dbReference>
<evidence type="ECO:0000256" key="1">
    <source>
        <dbReference type="ARBA" id="ARBA00004072"/>
    </source>
</evidence>
<reference evidence="9" key="1">
    <citation type="journal article" date="2017" name="J. Phycol.">
        <title>Analysis of chloroplast genomes and a supermatrix inform reclassification of the Rhodomelaceae (Rhodophyta).</title>
        <authorList>
            <person name="Diaz-Tapia P."/>
            <person name="Maggs C.A."/>
            <person name="West J.A."/>
            <person name="Verbruggen H."/>
        </authorList>
    </citation>
    <scope>NUCLEOTIDE SEQUENCE</scope>
    <source>
        <strain evidence="9">PD852</strain>
    </source>
</reference>
<keyword evidence="9" id="KW-0934">Plastid</keyword>
<dbReference type="PANTHER" id="PTHR12903">
    <property type="entry name" value="MITOCHONDRIAL RIBOSOMAL PROTEIN L24"/>
    <property type="match status" value="1"/>
</dbReference>
<dbReference type="GO" id="GO:0019843">
    <property type="term" value="F:rRNA binding"/>
    <property type="evidence" value="ECO:0007669"/>
    <property type="project" value="UniProtKB-UniRule"/>
</dbReference>
<evidence type="ECO:0000256" key="6">
    <source>
        <dbReference type="HAMAP-Rule" id="MF_01326"/>
    </source>
</evidence>
<name>A0A1Z1MG03_9FLOR</name>
<dbReference type="InterPro" id="IPR005825">
    <property type="entry name" value="Ribosomal_uL24_CS"/>
</dbReference>
<dbReference type="InterPro" id="IPR057264">
    <property type="entry name" value="Ribosomal_uL24_C"/>
</dbReference>
<feature type="domain" description="KOW" evidence="8">
    <location>
        <begin position="4"/>
        <end position="31"/>
    </location>
</feature>
<comment type="function">
    <text evidence="1 6">One of two assembly initiator proteins, it binds directly to the 5'-end of the 23S rRNA, where it nucleates assembly of the 50S subunit.</text>
</comment>
<evidence type="ECO:0000256" key="3">
    <source>
        <dbReference type="ARBA" id="ARBA00022980"/>
    </source>
</evidence>
<dbReference type="GO" id="GO:0009507">
    <property type="term" value="C:chloroplast"/>
    <property type="evidence" value="ECO:0007669"/>
    <property type="project" value="UniProtKB-SubCell"/>
</dbReference>
<keyword evidence="6" id="KW-0694">RNA-binding</keyword>
<evidence type="ECO:0000256" key="7">
    <source>
        <dbReference type="RuleBase" id="RU003477"/>
    </source>
</evidence>
<evidence type="ECO:0000259" key="8">
    <source>
        <dbReference type="SMART" id="SM00739"/>
    </source>
</evidence>
<dbReference type="RefSeq" id="YP_009395839.1">
    <property type="nucleotide sequence ID" value="NC_035279.1"/>
</dbReference>
<evidence type="ECO:0000313" key="9">
    <source>
        <dbReference type="EMBL" id="ARW64819.1"/>
    </source>
</evidence>
<dbReference type="GeneID" id="33357929"/>
<comment type="subunit">
    <text evidence="6">Part of the 50S ribosomal subunit.</text>
</comment>
<comment type="similarity">
    <text evidence="2 6 7">Belongs to the universal ribosomal protein uL24 family.</text>
</comment>
<evidence type="ECO:0000256" key="5">
    <source>
        <dbReference type="ARBA" id="ARBA00035282"/>
    </source>
</evidence>
<dbReference type="InterPro" id="IPR041988">
    <property type="entry name" value="Ribosomal_uL24_KOW"/>
</dbReference>
<dbReference type="AlphaFoldDB" id="A0A1Z1MG03"/>
<dbReference type="GO" id="GO:0003735">
    <property type="term" value="F:structural constituent of ribosome"/>
    <property type="evidence" value="ECO:0007669"/>
    <property type="project" value="InterPro"/>
</dbReference>
<accession>A0A1Z1MG03</accession>
<dbReference type="NCBIfam" id="TIGR01079">
    <property type="entry name" value="rplX_bact"/>
    <property type="match status" value="1"/>
</dbReference>
<dbReference type="EMBL" id="MF101434">
    <property type="protein sequence ID" value="ARW64819.1"/>
    <property type="molecule type" value="Genomic_DNA"/>
</dbReference>
<sequence length="73" mass="8483">MKNKIRKGDEITIISGKYKGTNGKVLEILKKNHRVLIENINMKIKHVKPKQTEDKGYIKKIEAPVHYSNIKIK</sequence>
<comment type="subcellular location">
    <subcellularLocation>
        <location evidence="6">Plastid</location>
        <location evidence="6">Chloroplast</location>
    </subcellularLocation>
</comment>
<dbReference type="InterPro" id="IPR005824">
    <property type="entry name" value="KOW"/>
</dbReference>
<dbReference type="Gene3D" id="2.30.30.30">
    <property type="match status" value="1"/>
</dbReference>
<dbReference type="PROSITE" id="PS01108">
    <property type="entry name" value="RIBOSOMAL_L24"/>
    <property type="match status" value="1"/>
</dbReference>
<keyword evidence="4 6" id="KW-0687">Ribonucleoprotein</keyword>
<dbReference type="SUPFAM" id="SSF50104">
    <property type="entry name" value="Translation proteins SH3-like domain"/>
    <property type="match status" value="1"/>
</dbReference>
<dbReference type="GO" id="GO:0005840">
    <property type="term" value="C:ribosome"/>
    <property type="evidence" value="ECO:0007669"/>
    <property type="project" value="UniProtKB-KW"/>
</dbReference>
<dbReference type="InterPro" id="IPR008991">
    <property type="entry name" value="Translation_prot_SH3-like_sf"/>
</dbReference>
<dbReference type="InterPro" id="IPR014722">
    <property type="entry name" value="Rib_uL2_dom2"/>
</dbReference>
<proteinExistence type="inferred from homology"/>
<protein>
    <recommendedName>
        <fullName evidence="5 6">Large ribosomal subunit protein uL24c</fullName>
    </recommendedName>
</protein>
<keyword evidence="6" id="KW-0699">rRNA-binding</keyword>